<name>A0ABM9AC83_9GAMM</name>
<evidence type="ECO:0000313" key="1">
    <source>
        <dbReference type="EMBL" id="CAH0990507.1"/>
    </source>
</evidence>
<comment type="caution">
    <text evidence="1">The sequence shown here is derived from an EMBL/GenBank/DDBJ whole genome shotgun (WGS) entry which is preliminary data.</text>
</comment>
<dbReference type="Gene3D" id="3.30.530.20">
    <property type="match status" value="1"/>
</dbReference>
<dbReference type="SUPFAM" id="SSF55961">
    <property type="entry name" value="Bet v1-like"/>
    <property type="match status" value="1"/>
</dbReference>
<proteinExistence type="predicted"/>
<reference evidence="1" key="1">
    <citation type="submission" date="2021-12" db="EMBL/GenBank/DDBJ databases">
        <authorList>
            <person name="Rodrigo-Torres L."/>
            <person name="Arahal R. D."/>
            <person name="Lucena T."/>
        </authorList>
    </citation>
    <scope>NUCLEOTIDE SEQUENCE</scope>
    <source>
        <strain evidence="1">CECT 8267</strain>
    </source>
</reference>
<dbReference type="Proteomes" id="UP000838100">
    <property type="component" value="Unassembled WGS sequence"/>
</dbReference>
<keyword evidence="2" id="KW-1185">Reference proteome</keyword>
<gene>
    <name evidence="1" type="ORF">SIN8267_00599</name>
</gene>
<dbReference type="EMBL" id="CAKLPX010000001">
    <property type="protein sequence ID" value="CAH0990507.1"/>
    <property type="molecule type" value="Genomic_DNA"/>
</dbReference>
<protein>
    <recommendedName>
        <fullName evidence="3">SRPBCC domain-containing protein</fullName>
    </recommendedName>
</protein>
<organism evidence="1 2">
    <name type="scientific">Sinobacterium norvegicum</name>
    <dbReference type="NCBI Taxonomy" id="1641715"/>
    <lineage>
        <taxon>Bacteria</taxon>
        <taxon>Pseudomonadati</taxon>
        <taxon>Pseudomonadota</taxon>
        <taxon>Gammaproteobacteria</taxon>
        <taxon>Cellvibrionales</taxon>
        <taxon>Spongiibacteraceae</taxon>
        <taxon>Sinobacterium</taxon>
    </lineage>
</organism>
<dbReference type="RefSeq" id="WP_237443190.1">
    <property type="nucleotide sequence ID" value="NZ_CAKLPX010000001.1"/>
</dbReference>
<evidence type="ECO:0000313" key="2">
    <source>
        <dbReference type="Proteomes" id="UP000838100"/>
    </source>
</evidence>
<sequence length="149" mass="16883">MAIVTLSEERIINATPTQVYQALINFRNYHLWNPWVREADGNARVGGSVKVAIDLGRNKLEHYNHNILACETDRYFAWEDKGWFTLFAKGSRHRYLQLTEEGSTLYKVELPIHGIFANVAHKKFGQAMASGLAAEADGLKKFCEKSPSI</sequence>
<dbReference type="InterPro" id="IPR023393">
    <property type="entry name" value="START-like_dom_sf"/>
</dbReference>
<evidence type="ECO:0008006" key="3">
    <source>
        <dbReference type="Google" id="ProtNLM"/>
    </source>
</evidence>
<accession>A0ABM9AC83</accession>